<feature type="region of interest" description="Disordered" evidence="1">
    <location>
        <begin position="38"/>
        <end position="66"/>
    </location>
</feature>
<dbReference type="InterPro" id="IPR019606">
    <property type="entry name" value="GerMN"/>
</dbReference>
<reference evidence="3 4" key="1">
    <citation type="submission" date="2016-10" db="EMBL/GenBank/DDBJ databases">
        <authorList>
            <person name="de Groot N.N."/>
        </authorList>
    </citation>
    <scope>NUCLEOTIDE SEQUENCE [LARGE SCALE GENOMIC DNA]</scope>
    <source>
        <strain evidence="3 4">DSM 15695</strain>
    </source>
</reference>
<evidence type="ECO:0000256" key="1">
    <source>
        <dbReference type="SAM" id="MobiDB-lite"/>
    </source>
</evidence>
<evidence type="ECO:0000313" key="3">
    <source>
        <dbReference type="EMBL" id="SEP94233.1"/>
    </source>
</evidence>
<dbReference type="STRING" id="89093.SAMN04488558_103155"/>
<protein>
    <submittedName>
        <fullName evidence="3">Sporulation and spore germination</fullName>
    </submittedName>
</protein>
<dbReference type="AlphaFoldDB" id="A0A1H9C0A0"/>
<evidence type="ECO:0000313" key="4">
    <source>
        <dbReference type="Proteomes" id="UP000198833"/>
    </source>
</evidence>
<proteinExistence type="predicted"/>
<dbReference type="Pfam" id="PF10646">
    <property type="entry name" value="Germane"/>
    <property type="match status" value="1"/>
</dbReference>
<feature type="domain" description="GerMN" evidence="2">
    <location>
        <begin position="265"/>
        <end position="344"/>
    </location>
</feature>
<feature type="compositionally biased region" description="Polar residues" evidence="1">
    <location>
        <begin position="46"/>
        <end position="57"/>
    </location>
</feature>
<dbReference type="Proteomes" id="UP000198833">
    <property type="component" value="Unassembled WGS sequence"/>
</dbReference>
<dbReference type="PROSITE" id="PS51257">
    <property type="entry name" value="PROKAR_LIPOPROTEIN"/>
    <property type="match status" value="1"/>
</dbReference>
<name>A0A1H9C0A0_9LACT</name>
<dbReference type="RefSeq" id="WP_092570963.1">
    <property type="nucleotide sequence ID" value="NZ_FOEN01000003.1"/>
</dbReference>
<accession>A0A1H9C0A0</accession>
<evidence type="ECO:0000259" key="2">
    <source>
        <dbReference type="Pfam" id="PF10646"/>
    </source>
</evidence>
<keyword evidence="4" id="KW-1185">Reference proteome</keyword>
<gene>
    <name evidence="3" type="ORF">SAMN04488558_103155</name>
</gene>
<dbReference type="OrthoDB" id="2139243at2"/>
<organism evidence="3 4">
    <name type="scientific">Ignavigranum ruoffiae</name>
    <dbReference type="NCBI Taxonomy" id="89093"/>
    <lineage>
        <taxon>Bacteria</taxon>
        <taxon>Bacillati</taxon>
        <taxon>Bacillota</taxon>
        <taxon>Bacilli</taxon>
        <taxon>Lactobacillales</taxon>
        <taxon>Aerococcaceae</taxon>
        <taxon>Ignavigranum</taxon>
    </lineage>
</organism>
<sequence length="379" mass="42281">MKDTIIKIGLISLSMLSLSACRQEPMIQLSEENKAKIEAKKNQEQTESLDQQSTTESNSEKKAETQEKLSIDKSYWQTLEETSSFSILDFLPMQANEIRTFSNGSASKSLYLMSTDDQKQVQHILVIQDNQLKNESYSWAQQALTKSSKQNDSRLFVLDSAASENTLLMKEPLTLTDQSNGITEIYREAKIGESTYQNVLQVSVGDQTYYFAQAVGLIAVENNKESWIIQARNQNVKLISSIPVVVPQADGSSLLRLTSGSLDWQTNQDLASAFTNLFQSQNFIGADIVVNQVELADNTVTIDFSPGVVATMNAHPQGEQAVIAAIVANVHQWLGVNQVRLTVNQYGLAPDTFTYPEQGVYHYDAKWLEEAQTNPFQTQ</sequence>
<dbReference type="EMBL" id="FOEN01000003">
    <property type="protein sequence ID" value="SEP94233.1"/>
    <property type="molecule type" value="Genomic_DNA"/>
</dbReference>